<evidence type="ECO:0000313" key="2">
    <source>
        <dbReference type="EMBL" id="MFL9829712.1"/>
    </source>
</evidence>
<dbReference type="NCBIfam" id="TIGR03779">
    <property type="entry name" value="Bac_Flav_CT_M"/>
    <property type="match status" value="1"/>
</dbReference>
<feature type="domain" description="Conjugative transposon TraM C-terminal" evidence="1">
    <location>
        <begin position="280"/>
        <end position="423"/>
    </location>
</feature>
<organism evidence="2 3">
    <name type="scientific">Flavobacterium plantiphilum</name>
    <dbReference type="NCBI Taxonomy" id="3163297"/>
    <lineage>
        <taxon>Bacteria</taxon>
        <taxon>Pseudomonadati</taxon>
        <taxon>Bacteroidota</taxon>
        <taxon>Flavobacteriia</taxon>
        <taxon>Flavobacteriales</taxon>
        <taxon>Flavobacteriaceae</taxon>
        <taxon>Flavobacterium</taxon>
    </lineage>
</organism>
<name>A0ABW8XQF0_9FLAO</name>
<comment type="caution">
    <text evidence="2">The sequence shown here is derived from an EMBL/GenBank/DDBJ whole genome shotgun (WGS) entry which is preliminary data.</text>
</comment>
<dbReference type="Pfam" id="PF12508">
    <property type="entry name" value="Transposon_TraM"/>
    <property type="match status" value="1"/>
</dbReference>
<gene>
    <name evidence="2" type="primary">traM</name>
    <name evidence="2" type="ORF">ABS764_02510</name>
</gene>
<dbReference type="InterPro" id="IPR055407">
    <property type="entry name" value="TraM_C"/>
</dbReference>
<keyword evidence="3" id="KW-1185">Reference proteome</keyword>
<reference evidence="2 3" key="1">
    <citation type="submission" date="2024-06" db="EMBL/GenBank/DDBJ databases">
        <authorList>
            <person name="Kaempfer P."/>
            <person name="Viver T."/>
        </authorList>
    </citation>
    <scope>NUCLEOTIDE SEQUENCE [LARGE SCALE GENOMIC DNA]</scope>
    <source>
        <strain evidence="2 3">ST-87</strain>
    </source>
</reference>
<accession>A0ABW8XQF0</accession>
<evidence type="ECO:0000259" key="1">
    <source>
        <dbReference type="Pfam" id="PF12508"/>
    </source>
</evidence>
<protein>
    <submittedName>
        <fullName evidence="2">Conjugative transposon protein TraM</fullName>
    </submittedName>
</protein>
<sequence>MENKKKTIQMLRQRKLFLVAPLLTLPFITILFWLLGGGKMQATDTQSLPEKGFNIHLPNPKFEETVSLDKMSYYDAAALDSVKLDELIKKDPHYVRHSFLADSIEFANEISGGNENSKKGTTGLNTVVYLDPNEEKVYAKLAALQKVINQPVQIPKQQRNDVEYGEPGVSAMNSKDVDRLEQMMQAMNESDVEDPELQKLNGMLENILDIQHPDRVQEKLRKASEANRGQVFSISTKEKDDSVTLLKNTNKSIVNEMQPKSNVFYSFEETQNTQNTQNAVEAVIHETQTAVNGSTIQLRLTNAIFINGVLIPKDHFLFGIASLKGERLAISINSLLYKNSIFPVDLSVYDRDGLEGVYIPGAISRDVAKASADRSIQTLGVTSLDDSWGAQAAGMGIETAKNFLSKKVKLVKVVLKAGYQVLIYDENQKQKSTN</sequence>
<dbReference type="RefSeq" id="WP_408079622.1">
    <property type="nucleotide sequence ID" value="NZ_JBELQA010000001.1"/>
</dbReference>
<dbReference type="Proteomes" id="UP001629260">
    <property type="component" value="Unassembled WGS sequence"/>
</dbReference>
<dbReference type="EMBL" id="JBELQA010000001">
    <property type="protein sequence ID" value="MFL9829712.1"/>
    <property type="molecule type" value="Genomic_DNA"/>
</dbReference>
<proteinExistence type="predicted"/>
<evidence type="ECO:0000313" key="3">
    <source>
        <dbReference type="Proteomes" id="UP001629260"/>
    </source>
</evidence>
<dbReference type="InterPro" id="IPR022187">
    <property type="entry name" value="Conjug_transposon_TraM"/>
</dbReference>